<dbReference type="EMBL" id="QJVJ01000007">
    <property type="protein sequence ID" value="PYI53509.1"/>
    <property type="molecule type" value="Genomic_DNA"/>
</dbReference>
<dbReference type="Pfam" id="PF14398">
    <property type="entry name" value="ATPgrasp_YheCD"/>
    <property type="match status" value="1"/>
</dbReference>
<dbReference type="InterPro" id="IPR026838">
    <property type="entry name" value="YheC/D"/>
</dbReference>
<keyword evidence="1" id="KW-0067">ATP-binding</keyword>
<dbReference type="RefSeq" id="WP_110841280.1">
    <property type="nucleotide sequence ID" value="NZ_QJVJ01000007.1"/>
</dbReference>
<evidence type="ECO:0000313" key="3">
    <source>
        <dbReference type="EMBL" id="PYI53509.1"/>
    </source>
</evidence>
<keyword evidence="4" id="KW-1185">Reference proteome</keyword>
<feature type="domain" description="ATP-grasp" evidence="2">
    <location>
        <begin position="115"/>
        <end position="340"/>
    </location>
</feature>
<evidence type="ECO:0000259" key="2">
    <source>
        <dbReference type="PROSITE" id="PS50975"/>
    </source>
</evidence>
<gene>
    <name evidence="3" type="ORF">DLM86_17225</name>
</gene>
<dbReference type="AlphaFoldDB" id="A0A2V5K2P1"/>
<organism evidence="3 4">
    <name type="scientific">Paenibacillus flagellatus</name>
    <dbReference type="NCBI Taxonomy" id="2211139"/>
    <lineage>
        <taxon>Bacteria</taxon>
        <taxon>Bacillati</taxon>
        <taxon>Bacillota</taxon>
        <taxon>Bacilli</taxon>
        <taxon>Bacillales</taxon>
        <taxon>Paenibacillaceae</taxon>
        <taxon>Paenibacillus</taxon>
    </lineage>
</organism>
<dbReference type="OrthoDB" id="7869153at2"/>
<evidence type="ECO:0000256" key="1">
    <source>
        <dbReference type="PROSITE-ProRule" id="PRU00409"/>
    </source>
</evidence>
<dbReference type="Gene3D" id="3.30.1490.20">
    <property type="entry name" value="ATP-grasp fold, A domain"/>
    <property type="match status" value="1"/>
</dbReference>
<dbReference type="Gene3D" id="3.30.470.20">
    <property type="entry name" value="ATP-grasp fold, B domain"/>
    <property type="match status" value="1"/>
</dbReference>
<comment type="caution">
    <text evidence="3">The sequence shown here is derived from an EMBL/GenBank/DDBJ whole genome shotgun (WGS) entry which is preliminary data.</text>
</comment>
<dbReference type="GO" id="GO:0005524">
    <property type="term" value="F:ATP binding"/>
    <property type="evidence" value="ECO:0007669"/>
    <property type="project" value="UniProtKB-UniRule"/>
</dbReference>
<protein>
    <recommendedName>
        <fullName evidence="2">ATP-grasp domain-containing protein</fullName>
    </recommendedName>
</protein>
<name>A0A2V5K2P1_9BACL</name>
<dbReference type="InterPro" id="IPR013815">
    <property type="entry name" value="ATP_grasp_subdomain_1"/>
</dbReference>
<dbReference type="Proteomes" id="UP000247476">
    <property type="component" value="Unassembled WGS sequence"/>
</dbReference>
<dbReference type="GO" id="GO:0046872">
    <property type="term" value="F:metal ion binding"/>
    <property type="evidence" value="ECO:0007669"/>
    <property type="project" value="InterPro"/>
</dbReference>
<proteinExistence type="predicted"/>
<keyword evidence="1" id="KW-0547">Nucleotide-binding</keyword>
<accession>A0A2V5K2P1</accession>
<dbReference type="SUPFAM" id="SSF56059">
    <property type="entry name" value="Glutathione synthetase ATP-binding domain-like"/>
    <property type="match status" value="1"/>
</dbReference>
<dbReference type="PROSITE" id="PS50975">
    <property type="entry name" value="ATP_GRASP"/>
    <property type="match status" value="1"/>
</dbReference>
<dbReference type="InterPro" id="IPR011761">
    <property type="entry name" value="ATP-grasp"/>
</dbReference>
<sequence>MKDDLLGIMTHRIGNPERFARHAQAALSAGFSGVVLFAPAGVSIKRKRIEGYLRTSGSGWAKSSCGYPSVAMDIGYYTDAATVRQAKRIKNLEAIRFTGYGMGNKWTIQRRLLASPLLRPHLLPTKPMESAADALAFAREHGAIMIKPINGKGGQGIMRLSCGDAGCTLQRNGRKDVSGTQTAIEAVLRRAVGRNRYLIQRWIDIRNDEGRVFDIRALVQKNGDGRWETTGVAVREGPANSITSNMKSGGSALAAEPYLRRLFERERSDDMMRSIGELSEHLPVHLEKAYGKRLAELGLDFAVDRSGRLWLLEANVKPGKSVIRHVYGDDAARRCFLLPFHYARLLANRGP</sequence>
<evidence type="ECO:0000313" key="4">
    <source>
        <dbReference type="Proteomes" id="UP000247476"/>
    </source>
</evidence>
<reference evidence="3 4" key="1">
    <citation type="submission" date="2018-05" db="EMBL/GenBank/DDBJ databases">
        <title>Paenibacillus flagellatus sp. nov., isolated from selenium mineral soil.</title>
        <authorList>
            <person name="Dai X."/>
        </authorList>
    </citation>
    <scope>NUCLEOTIDE SEQUENCE [LARGE SCALE GENOMIC DNA]</scope>
    <source>
        <strain evidence="3 4">DXL2</strain>
    </source>
</reference>